<dbReference type="PIRSF" id="PIRSF005539">
    <property type="entry name" value="Pept_S33_TRI_F1"/>
    <property type="match status" value="1"/>
</dbReference>
<evidence type="ECO:0000256" key="1">
    <source>
        <dbReference type="ARBA" id="ARBA00010088"/>
    </source>
</evidence>
<dbReference type="InterPro" id="IPR005945">
    <property type="entry name" value="Pro_imino_pep"/>
</dbReference>
<evidence type="ECO:0000313" key="6">
    <source>
        <dbReference type="Proteomes" id="UP001174691"/>
    </source>
</evidence>
<dbReference type="Pfam" id="PF00561">
    <property type="entry name" value="Abhydrolase_1"/>
    <property type="match status" value="1"/>
</dbReference>
<dbReference type="PANTHER" id="PTHR43798">
    <property type="entry name" value="MONOACYLGLYCEROL LIPASE"/>
    <property type="match status" value="1"/>
</dbReference>
<dbReference type="InterPro" id="IPR029058">
    <property type="entry name" value="AB_hydrolase_fold"/>
</dbReference>
<keyword evidence="3" id="KW-0732">Signal</keyword>
<feature type="domain" description="AB hydrolase-1" evidence="4">
    <location>
        <begin position="67"/>
        <end position="326"/>
    </location>
</feature>
<dbReference type="GO" id="GO:0008233">
    <property type="term" value="F:peptidase activity"/>
    <property type="evidence" value="ECO:0007669"/>
    <property type="project" value="InterPro"/>
</dbReference>
<organism evidence="5 6">
    <name type="scientific">Coniochaeta hoffmannii</name>
    <dbReference type="NCBI Taxonomy" id="91930"/>
    <lineage>
        <taxon>Eukaryota</taxon>
        <taxon>Fungi</taxon>
        <taxon>Dikarya</taxon>
        <taxon>Ascomycota</taxon>
        <taxon>Pezizomycotina</taxon>
        <taxon>Sordariomycetes</taxon>
        <taxon>Sordariomycetidae</taxon>
        <taxon>Coniochaetales</taxon>
        <taxon>Coniochaetaceae</taxon>
        <taxon>Coniochaeta</taxon>
    </lineage>
</organism>
<evidence type="ECO:0000313" key="5">
    <source>
        <dbReference type="EMBL" id="KAJ9160682.1"/>
    </source>
</evidence>
<dbReference type="Proteomes" id="UP001174691">
    <property type="component" value="Unassembled WGS sequence"/>
</dbReference>
<keyword evidence="2" id="KW-0378">Hydrolase</keyword>
<dbReference type="InterPro" id="IPR050266">
    <property type="entry name" value="AB_hydrolase_sf"/>
</dbReference>
<dbReference type="Gene3D" id="3.40.50.1820">
    <property type="entry name" value="alpha/beta hydrolase"/>
    <property type="match status" value="1"/>
</dbReference>
<dbReference type="SUPFAM" id="SSF53474">
    <property type="entry name" value="alpha/beta-Hydrolases"/>
    <property type="match status" value="1"/>
</dbReference>
<dbReference type="InterPro" id="IPR002410">
    <property type="entry name" value="Peptidase_S33"/>
</dbReference>
<dbReference type="PRINTS" id="PR00793">
    <property type="entry name" value="PROAMNOPTASE"/>
</dbReference>
<dbReference type="EMBL" id="JANBVN010000032">
    <property type="protein sequence ID" value="KAJ9160682.1"/>
    <property type="molecule type" value="Genomic_DNA"/>
</dbReference>
<gene>
    <name evidence="5" type="ORF">NKR19_g3051</name>
</gene>
<evidence type="ECO:0000256" key="2">
    <source>
        <dbReference type="ARBA" id="ARBA00022801"/>
    </source>
</evidence>
<name>A0AA38VRQ1_9PEZI</name>
<feature type="signal peptide" evidence="3">
    <location>
        <begin position="1"/>
        <end position="27"/>
    </location>
</feature>
<sequence length="344" mass="38072">MFFSRRDILTTVTIMACLLLASEATRAVPVTTGYIPFSYHTLPPAPAHQPYRTYYEVWGRLHCGKEPLIALHGGPGAGCDYMKPGYGDLANLTGRPVVLYDQIGCGRSSHIPDSLGNDTIWDIEMFMAEFNNLVTRLGIKEYSMAGHSAGAMFAGYWGSRAFKGKYPARRGLQKLILASGPARMSDWHDSVLGLVQAMGPDVSGPILNASETGDYSSPEYQTAIDAFYGEHFCRLNPFPPLLQSSFQNLEDDPTVYVTMNGPDEINTTGNLKDFDIVDECGAIDVPTLLINGEYDEAQDNVMATWRKCIRSRVQSVTMANASHVFNVEYPKKFTHILKEFLSEP</sequence>
<accession>A0AA38VRQ1</accession>
<feature type="chain" id="PRO_5041346664" description="AB hydrolase-1 domain-containing protein" evidence="3">
    <location>
        <begin position="28"/>
        <end position="344"/>
    </location>
</feature>
<proteinExistence type="inferred from homology"/>
<keyword evidence="6" id="KW-1185">Reference proteome</keyword>
<evidence type="ECO:0000259" key="4">
    <source>
        <dbReference type="Pfam" id="PF00561"/>
    </source>
</evidence>
<reference evidence="5" key="1">
    <citation type="submission" date="2022-07" db="EMBL/GenBank/DDBJ databases">
        <title>Fungi with potential for degradation of polypropylene.</title>
        <authorList>
            <person name="Gostincar C."/>
        </authorList>
    </citation>
    <scope>NUCLEOTIDE SEQUENCE</scope>
    <source>
        <strain evidence="5">EXF-13287</strain>
    </source>
</reference>
<dbReference type="AlphaFoldDB" id="A0AA38VRQ1"/>
<comment type="caution">
    <text evidence="5">The sequence shown here is derived from an EMBL/GenBank/DDBJ whole genome shotgun (WGS) entry which is preliminary data.</text>
</comment>
<dbReference type="NCBIfam" id="TIGR01250">
    <property type="entry name" value="pro_imino_pep_2"/>
    <property type="match status" value="1"/>
</dbReference>
<dbReference type="GO" id="GO:0006508">
    <property type="term" value="P:proteolysis"/>
    <property type="evidence" value="ECO:0007669"/>
    <property type="project" value="InterPro"/>
</dbReference>
<protein>
    <recommendedName>
        <fullName evidence="4">AB hydrolase-1 domain-containing protein</fullName>
    </recommendedName>
</protein>
<evidence type="ECO:0000256" key="3">
    <source>
        <dbReference type="SAM" id="SignalP"/>
    </source>
</evidence>
<dbReference type="InterPro" id="IPR000073">
    <property type="entry name" value="AB_hydrolase_1"/>
</dbReference>
<comment type="similarity">
    <text evidence="1">Belongs to the peptidase S33 family.</text>
</comment>